<dbReference type="EMBL" id="OX597817">
    <property type="protein sequence ID" value="CAI9721571.1"/>
    <property type="molecule type" value="Genomic_DNA"/>
</dbReference>
<dbReference type="PANTHER" id="PTHR47027:SF20">
    <property type="entry name" value="REVERSE TRANSCRIPTASE-LIKE PROTEIN WITH RNA-DIRECTED DNA POLYMERASE DOMAIN"/>
    <property type="match status" value="1"/>
</dbReference>
<accession>A0AA36AU23</accession>
<reference evidence="1" key="1">
    <citation type="submission" date="2023-08" db="EMBL/GenBank/DDBJ databases">
        <authorList>
            <person name="Alioto T."/>
            <person name="Alioto T."/>
            <person name="Gomez Garrido J."/>
        </authorList>
    </citation>
    <scope>NUCLEOTIDE SEQUENCE</scope>
</reference>
<evidence type="ECO:0000313" key="1">
    <source>
        <dbReference type="EMBL" id="CAI9721571.1"/>
    </source>
</evidence>
<sequence>MQWILNNLSCALKAFGLTISIKKTELVHRLIRDQLPAVSPTVYVDEKPLKTVFGFAYLGSIVSDDANMDKEIESRIEKASSAFDASHLCE</sequence>
<dbReference type="Proteomes" id="UP001162480">
    <property type="component" value="Chromosome 4"/>
</dbReference>
<evidence type="ECO:0000313" key="2">
    <source>
        <dbReference type="Proteomes" id="UP001162480"/>
    </source>
</evidence>
<gene>
    <name evidence="1" type="ORF">OCTVUL_1B018837</name>
</gene>
<name>A0AA36AU23_OCTVU</name>
<protein>
    <submittedName>
        <fullName evidence="1">Uncharacterized protein</fullName>
    </submittedName>
</protein>
<keyword evidence="2" id="KW-1185">Reference proteome</keyword>
<proteinExistence type="predicted"/>
<organism evidence="1 2">
    <name type="scientific">Octopus vulgaris</name>
    <name type="common">Common octopus</name>
    <dbReference type="NCBI Taxonomy" id="6645"/>
    <lineage>
        <taxon>Eukaryota</taxon>
        <taxon>Metazoa</taxon>
        <taxon>Spiralia</taxon>
        <taxon>Lophotrochozoa</taxon>
        <taxon>Mollusca</taxon>
        <taxon>Cephalopoda</taxon>
        <taxon>Coleoidea</taxon>
        <taxon>Octopodiformes</taxon>
        <taxon>Octopoda</taxon>
        <taxon>Incirrata</taxon>
        <taxon>Octopodidae</taxon>
        <taxon>Octopus</taxon>
    </lineage>
</organism>
<dbReference type="AlphaFoldDB" id="A0AA36AU23"/>
<dbReference type="PANTHER" id="PTHR47027">
    <property type="entry name" value="REVERSE TRANSCRIPTASE DOMAIN-CONTAINING PROTEIN"/>
    <property type="match status" value="1"/>
</dbReference>